<name>A0A5C1A5D4_9BACT</name>
<proteinExistence type="predicted"/>
<protein>
    <submittedName>
        <fullName evidence="2">Uncharacterized protein</fullName>
    </submittedName>
</protein>
<reference evidence="3" key="1">
    <citation type="submission" date="2019-08" db="EMBL/GenBank/DDBJ databases">
        <title>Limnoglobus roseus gen. nov., sp. nov., a novel freshwater planctomycete with a giant genome from the family Gemmataceae.</title>
        <authorList>
            <person name="Kulichevskaya I.S."/>
            <person name="Naumoff D.G."/>
            <person name="Miroshnikov K."/>
            <person name="Ivanova A."/>
            <person name="Philippov D.A."/>
            <person name="Hakobyan A."/>
            <person name="Rijpstra I.C."/>
            <person name="Sinninghe Damste J.S."/>
            <person name="Liesack W."/>
            <person name="Dedysh S.N."/>
        </authorList>
    </citation>
    <scope>NUCLEOTIDE SEQUENCE [LARGE SCALE GENOMIC DNA]</scope>
    <source>
        <strain evidence="3">PX52</strain>
    </source>
</reference>
<evidence type="ECO:0000313" key="3">
    <source>
        <dbReference type="Proteomes" id="UP000324974"/>
    </source>
</evidence>
<sequence>MKRYIRGLFVVALAWGIGAFFVCQQQEFDRYQAILEDKERESRVLDEQIVRVTLEIREKHRIRLQAQAQSPDSARG</sequence>
<organism evidence="2 3">
    <name type="scientific">Limnoglobus roseus</name>
    <dbReference type="NCBI Taxonomy" id="2598579"/>
    <lineage>
        <taxon>Bacteria</taxon>
        <taxon>Pseudomonadati</taxon>
        <taxon>Planctomycetota</taxon>
        <taxon>Planctomycetia</taxon>
        <taxon>Gemmatales</taxon>
        <taxon>Gemmataceae</taxon>
        <taxon>Limnoglobus</taxon>
    </lineage>
</organism>
<evidence type="ECO:0000256" key="1">
    <source>
        <dbReference type="SAM" id="Coils"/>
    </source>
</evidence>
<dbReference type="EMBL" id="CP042425">
    <property type="protein sequence ID" value="QEL14349.1"/>
    <property type="molecule type" value="Genomic_DNA"/>
</dbReference>
<dbReference type="RefSeq" id="WP_149109243.1">
    <property type="nucleotide sequence ID" value="NZ_CP042425.1"/>
</dbReference>
<gene>
    <name evidence="2" type="ORF">PX52LOC_01237</name>
</gene>
<dbReference type="Proteomes" id="UP000324974">
    <property type="component" value="Chromosome"/>
</dbReference>
<feature type="coiled-coil region" evidence="1">
    <location>
        <begin position="28"/>
        <end position="55"/>
    </location>
</feature>
<dbReference type="KEGG" id="lrs:PX52LOC_01237"/>
<keyword evidence="1" id="KW-0175">Coiled coil</keyword>
<dbReference type="AlphaFoldDB" id="A0A5C1A5D4"/>
<keyword evidence="3" id="KW-1185">Reference proteome</keyword>
<evidence type="ECO:0000313" key="2">
    <source>
        <dbReference type="EMBL" id="QEL14349.1"/>
    </source>
</evidence>
<accession>A0A5C1A5D4</accession>